<dbReference type="AlphaFoldDB" id="A0A2K0UT71"/>
<reference evidence="2 3" key="1">
    <citation type="submission" date="2017-06" db="EMBL/GenBank/DDBJ databases">
        <title>Genome of Fusarium nygamai isolate CS10214.</title>
        <authorList>
            <person name="Gardiner D.M."/>
            <person name="Obanor F."/>
            <person name="Kazan K."/>
        </authorList>
    </citation>
    <scope>NUCLEOTIDE SEQUENCE [LARGE SCALE GENOMIC DNA]</scope>
    <source>
        <strain evidence="2 3">CS10214</strain>
    </source>
</reference>
<feature type="region of interest" description="Disordered" evidence="1">
    <location>
        <begin position="45"/>
        <end position="84"/>
    </location>
</feature>
<evidence type="ECO:0000256" key="1">
    <source>
        <dbReference type="SAM" id="MobiDB-lite"/>
    </source>
</evidence>
<keyword evidence="3" id="KW-1185">Reference proteome</keyword>
<protein>
    <submittedName>
        <fullName evidence="2">Uncharacterized protein</fullName>
    </submittedName>
</protein>
<organism evidence="2 3">
    <name type="scientific">Gibberella nygamai</name>
    <name type="common">Bean root rot disease fungus</name>
    <name type="synonym">Fusarium nygamai</name>
    <dbReference type="NCBI Taxonomy" id="42673"/>
    <lineage>
        <taxon>Eukaryota</taxon>
        <taxon>Fungi</taxon>
        <taxon>Dikarya</taxon>
        <taxon>Ascomycota</taxon>
        <taxon>Pezizomycotina</taxon>
        <taxon>Sordariomycetes</taxon>
        <taxon>Hypocreomycetidae</taxon>
        <taxon>Hypocreales</taxon>
        <taxon>Nectriaceae</taxon>
        <taxon>Fusarium</taxon>
        <taxon>Fusarium fujikuroi species complex</taxon>
    </lineage>
</organism>
<evidence type="ECO:0000313" key="3">
    <source>
        <dbReference type="Proteomes" id="UP000236664"/>
    </source>
</evidence>
<gene>
    <name evidence="2" type="ORF">FNYG_14305</name>
</gene>
<name>A0A2K0UT71_GIBNY</name>
<dbReference type="EMBL" id="MTQA01000326">
    <property type="protein sequence ID" value="PNP60967.1"/>
    <property type="molecule type" value="Genomic_DNA"/>
</dbReference>
<accession>A0A2K0UT71</accession>
<comment type="caution">
    <text evidence="2">The sequence shown here is derived from an EMBL/GenBank/DDBJ whole genome shotgun (WGS) entry which is preliminary data.</text>
</comment>
<sequence>MESMPEAPNSIIINRETGAAKRLGQKAPVTPHLQKLIDQTVSNGYVPTPLPTTKSKKRKQSYNVLRLARRPALPSLEAETSSKG</sequence>
<dbReference type="Proteomes" id="UP000236664">
    <property type="component" value="Unassembled WGS sequence"/>
</dbReference>
<evidence type="ECO:0000313" key="2">
    <source>
        <dbReference type="EMBL" id="PNP60967.1"/>
    </source>
</evidence>
<proteinExistence type="predicted"/>
<dbReference type="OrthoDB" id="445007at2759"/>